<proteinExistence type="predicted"/>
<reference evidence="3" key="2">
    <citation type="submission" date="2015-01" db="EMBL/GenBank/DDBJ databases">
        <title>Evolutionary Origins and Diversification of the Mycorrhizal Mutualists.</title>
        <authorList>
            <consortium name="DOE Joint Genome Institute"/>
            <consortium name="Mycorrhizal Genomics Consortium"/>
            <person name="Kohler A."/>
            <person name="Kuo A."/>
            <person name="Nagy L.G."/>
            <person name="Floudas D."/>
            <person name="Copeland A."/>
            <person name="Barry K.W."/>
            <person name="Cichocki N."/>
            <person name="Veneault-Fourrey C."/>
            <person name="LaButti K."/>
            <person name="Lindquist E.A."/>
            <person name="Lipzen A."/>
            <person name="Lundell T."/>
            <person name="Morin E."/>
            <person name="Murat C."/>
            <person name="Riley R."/>
            <person name="Ohm R."/>
            <person name="Sun H."/>
            <person name="Tunlid A."/>
            <person name="Henrissat B."/>
            <person name="Grigoriev I.V."/>
            <person name="Hibbett D.S."/>
            <person name="Martin F."/>
        </authorList>
    </citation>
    <scope>NUCLEOTIDE SEQUENCE [LARGE SCALE GENOMIC DNA]</scope>
    <source>
        <strain evidence="3">UH-Slu-Lm8-n1</strain>
    </source>
</reference>
<keyword evidence="1" id="KW-1133">Transmembrane helix</keyword>
<dbReference type="Proteomes" id="UP000054485">
    <property type="component" value="Unassembled WGS sequence"/>
</dbReference>
<keyword evidence="1" id="KW-0812">Transmembrane</keyword>
<dbReference type="EMBL" id="KN835269">
    <property type="protein sequence ID" value="KIK41432.1"/>
    <property type="molecule type" value="Genomic_DNA"/>
</dbReference>
<keyword evidence="3" id="KW-1185">Reference proteome</keyword>
<dbReference type="HOGENOM" id="CLU_1826570_0_0_1"/>
<evidence type="ECO:0000256" key="1">
    <source>
        <dbReference type="SAM" id="Phobius"/>
    </source>
</evidence>
<gene>
    <name evidence="2" type="ORF">CY34DRAFT_206298</name>
</gene>
<protein>
    <submittedName>
        <fullName evidence="2">Unplaced genomic scaffold CY34scaffold_138, whole genome shotgun sequence</fullName>
    </submittedName>
</protein>
<reference evidence="2 3" key="1">
    <citation type="submission" date="2014-04" db="EMBL/GenBank/DDBJ databases">
        <authorList>
            <consortium name="DOE Joint Genome Institute"/>
            <person name="Kuo A."/>
            <person name="Ruytinx J."/>
            <person name="Rineau F."/>
            <person name="Colpaert J."/>
            <person name="Kohler A."/>
            <person name="Nagy L.G."/>
            <person name="Floudas D."/>
            <person name="Copeland A."/>
            <person name="Barry K.W."/>
            <person name="Cichocki N."/>
            <person name="Veneault-Fourrey C."/>
            <person name="LaButti K."/>
            <person name="Lindquist E.A."/>
            <person name="Lipzen A."/>
            <person name="Lundell T."/>
            <person name="Morin E."/>
            <person name="Murat C."/>
            <person name="Sun H."/>
            <person name="Tunlid A."/>
            <person name="Henrissat B."/>
            <person name="Grigoriev I.V."/>
            <person name="Hibbett D.S."/>
            <person name="Martin F."/>
            <person name="Nordberg H.P."/>
            <person name="Cantor M.N."/>
            <person name="Hua S.X."/>
        </authorList>
    </citation>
    <scope>NUCLEOTIDE SEQUENCE [LARGE SCALE GENOMIC DNA]</scope>
    <source>
        <strain evidence="2 3">UH-Slu-Lm8-n1</strain>
    </source>
</reference>
<evidence type="ECO:0000313" key="2">
    <source>
        <dbReference type="EMBL" id="KIK41432.1"/>
    </source>
</evidence>
<feature type="transmembrane region" description="Helical" evidence="1">
    <location>
        <begin position="32"/>
        <end position="59"/>
    </location>
</feature>
<name>A0A0D0B4N4_9AGAM</name>
<dbReference type="InParanoid" id="A0A0D0B4N4"/>
<accession>A0A0D0B4N4</accession>
<evidence type="ECO:0000313" key="3">
    <source>
        <dbReference type="Proteomes" id="UP000054485"/>
    </source>
</evidence>
<keyword evidence="1" id="KW-0472">Membrane</keyword>
<organism evidence="2 3">
    <name type="scientific">Suillus luteus UH-Slu-Lm8-n1</name>
    <dbReference type="NCBI Taxonomy" id="930992"/>
    <lineage>
        <taxon>Eukaryota</taxon>
        <taxon>Fungi</taxon>
        <taxon>Dikarya</taxon>
        <taxon>Basidiomycota</taxon>
        <taxon>Agaricomycotina</taxon>
        <taxon>Agaricomycetes</taxon>
        <taxon>Agaricomycetidae</taxon>
        <taxon>Boletales</taxon>
        <taxon>Suillineae</taxon>
        <taxon>Suillaceae</taxon>
        <taxon>Suillus</taxon>
    </lineage>
</organism>
<dbReference type="AlphaFoldDB" id="A0A0D0B4N4"/>
<sequence>MIDRFRAALFPRGCIFDSDICTSLNWNTPNSLLIFIVHLPNLLACGMILVTGTAMGYIFKLQSYQPPLSHPVQQMFDSLSRENDTQRPVYAVDHCSLEMGPWRTAAELARHSRFAPSSSPSTQHHYTMKPLTHLCSKSNRS</sequence>